<reference evidence="2" key="1">
    <citation type="journal article" date="2022" name="G3 (Bethesda)">
        <title>Unveiling the complete genome sequence of Alicyclobacillus acidoterrestris DSM 3922T, a taint-producing strain.</title>
        <authorList>
            <person name="Leonardo I.C."/>
            <person name="Barreto Crespo M.T."/>
            <person name="Gaspar F.B."/>
        </authorList>
    </citation>
    <scope>NUCLEOTIDE SEQUENCE [LARGE SCALE GENOMIC DNA]</scope>
    <source>
        <strain evidence="2">DSM 3922</strain>
    </source>
</reference>
<dbReference type="EMBL" id="CP080467">
    <property type="protein sequence ID" value="UNO50188.1"/>
    <property type="molecule type" value="Genomic_DNA"/>
</dbReference>
<sequence length="244" mass="28687">MQHSSETHRQYDLPDRPWLLHQTWENVLFAHWPVKKDVLEPYIPRGLQLDTYHDSAWISLLSFFVDDLHPRAMVPFPGIRAFPEVNLRTYVTRFDRPGVWFFSLDAGNALAVALARRFFRLPYYRAKVHFERANGRTRVSLTRCHRKQPPYQLDVDYKAASSVFESQKGSLTSWLTDRYCLFTTARGRLYRGDIHHRPWALQEAEAIFRTNTLASSLCGSHLTAPRLHYSQQQHVHIWPLVIDE</sequence>
<dbReference type="AlphaFoldDB" id="T0CVU2"/>
<organism evidence="1 2">
    <name type="scientific">Alicyclobacillus acidoterrestris (strain ATCC 49025 / DSM 3922 / CIP 106132 / NCIMB 13137 / GD3B)</name>
    <dbReference type="NCBI Taxonomy" id="1356854"/>
    <lineage>
        <taxon>Bacteria</taxon>
        <taxon>Bacillati</taxon>
        <taxon>Bacillota</taxon>
        <taxon>Bacilli</taxon>
        <taxon>Bacillales</taxon>
        <taxon>Alicyclobacillaceae</taxon>
        <taxon>Alicyclobacillus</taxon>
    </lineage>
</organism>
<dbReference type="PANTHER" id="PTHR39186">
    <property type="entry name" value="DUF2071 FAMILY PROTEIN"/>
    <property type="match status" value="1"/>
</dbReference>
<proteinExistence type="predicted"/>
<dbReference type="Proteomes" id="UP000829401">
    <property type="component" value="Chromosome"/>
</dbReference>
<dbReference type="RefSeq" id="WP_021297542.1">
    <property type="nucleotide sequence ID" value="NZ_AURB01000156.1"/>
</dbReference>
<dbReference type="InterPro" id="IPR018644">
    <property type="entry name" value="DUF2071"/>
</dbReference>
<dbReference type="STRING" id="1356854.N007_12425"/>
<keyword evidence="2" id="KW-1185">Reference proteome</keyword>
<evidence type="ECO:0000313" key="1">
    <source>
        <dbReference type="EMBL" id="UNO50188.1"/>
    </source>
</evidence>
<protein>
    <submittedName>
        <fullName evidence="1">DUF2071 domain-containing protein</fullName>
    </submittedName>
</protein>
<dbReference type="eggNOG" id="COG3361">
    <property type="taxonomic scope" value="Bacteria"/>
</dbReference>
<dbReference type="PANTHER" id="PTHR39186:SF1">
    <property type="entry name" value="DUF2071 DOMAIN-CONTAINING PROTEIN"/>
    <property type="match status" value="1"/>
</dbReference>
<dbReference type="InterPro" id="IPR023375">
    <property type="entry name" value="ADC_dom_sf"/>
</dbReference>
<dbReference type="Pfam" id="PF09844">
    <property type="entry name" value="DUF2071"/>
    <property type="match status" value="1"/>
</dbReference>
<dbReference type="SUPFAM" id="SSF160104">
    <property type="entry name" value="Acetoacetate decarboxylase-like"/>
    <property type="match status" value="1"/>
</dbReference>
<dbReference type="KEGG" id="aaco:K1I37_06860"/>
<accession>T0CVU2</accession>
<name>T0CVU2_ALIAG</name>
<gene>
    <name evidence="1" type="ORF">K1I37_06860</name>
</gene>
<dbReference type="OrthoDB" id="150993at2"/>
<accession>A0A9E6ZJB1</accession>
<evidence type="ECO:0000313" key="2">
    <source>
        <dbReference type="Proteomes" id="UP000829401"/>
    </source>
</evidence>
<dbReference type="Gene3D" id="2.40.400.10">
    <property type="entry name" value="Acetoacetate decarboxylase-like"/>
    <property type="match status" value="1"/>
</dbReference>